<evidence type="ECO:0008006" key="3">
    <source>
        <dbReference type="Google" id="ProtNLM"/>
    </source>
</evidence>
<evidence type="ECO:0000313" key="2">
    <source>
        <dbReference type="Proteomes" id="UP001597260"/>
    </source>
</evidence>
<sequence>MTHQPRHQPIPPLWLCRTCAHPWPCGPARLALLHQYADNHIGLTLHLATLHQQAVTDLHDINPHTGPDPRTLHQRFLGWIPRHHRHTTDDL</sequence>
<gene>
    <name evidence="1" type="ORF">ACFQ4H_10445</name>
</gene>
<comment type="caution">
    <text evidence="1">The sequence shown here is derived from an EMBL/GenBank/DDBJ whole genome shotgun (WGS) entry which is preliminary data.</text>
</comment>
<dbReference type="RefSeq" id="WP_377569624.1">
    <property type="nucleotide sequence ID" value="NZ_JBHTMP010000012.1"/>
</dbReference>
<keyword evidence="2" id="KW-1185">Reference proteome</keyword>
<reference evidence="2" key="1">
    <citation type="journal article" date="2019" name="Int. J. Syst. Evol. Microbiol.">
        <title>The Global Catalogue of Microorganisms (GCM) 10K type strain sequencing project: providing services to taxonomists for standard genome sequencing and annotation.</title>
        <authorList>
            <consortium name="The Broad Institute Genomics Platform"/>
            <consortium name="The Broad Institute Genome Sequencing Center for Infectious Disease"/>
            <person name="Wu L."/>
            <person name="Ma J."/>
        </authorList>
    </citation>
    <scope>NUCLEOTIDE SEQUENCE [LARGE SCALE GENOMIC DNA]</scope>
    <source>
        <strain evidence="2">JCM 31037</strain>
    </source>
</reference>
<organism evidence="1 2">
    <name type="scientific">Micromonospora sonneratiae</name>
    <dbReference type="NCBI Taxonomy" id="1184706"/>
    <lineage>
        <taxon>Bacteria</taxon>
        <taxon>Bacillati</taxon>
        <taxon>Actinomycetota</taxon>
        <taxon>Actinomycetes</taxon>
        <taxon>Micromonosporales</taxon>
        <taxon>Micromonosporaceae</taxon>
        <taxon>Micromonospora</taxon>
    </lineage>
</organism>
<dbReference type="EMBL" id="JBHTMP010000012">
    <property type="protein sequence ID" value="MFD1321507.1"/>
    <property type="molecule type" value="Genomic_DNA"/>
</dbReference>
<dbReference type="Proteomes" id="UP001597260">
    <property type="component" value="Unassembled WGS sequence"/>
</dbReference>
<evidence type="ECO:0000313" key="1">
    <source>
        <dbReference type="EMBL" id="MFD1321507.1"/>
    </source>
</evidence>
<name>A0ABW3YAM8_9ACTN</name>
<accession>A0ABW3YAM8</accession>
<proteinExistence type="predicted"/>
<protein>
    <recommendedName>
        <fullName evidence="3">Flavin reductase</fullName>
    </recommendedName>
</protein>